<dbReference type="RefSeq" id="XP_064669271.1">
    <property type="nucleotide sequence ID" value="XM_064808661.1"/>
</dbReference>
<reference evidence="2" key="2">
    <citation type="submission" date="2023-05" db="EMBL/GenBank/DDBJ databases">
        <authorList>
            <consortium name="Lawrence Berkeley National Laboratory"/>
            <person name="Steindorff A."/>
            <person name="Hensen N."/>
            <person name="Bonometti L."/>
            <person name="Westerberg I."/>
            <person name="Brannstrom I.O."/>
            <person name="Guillou S."/>
            <person name="Cros-Aarteil S."/>
            <person name="Calhoun S."/>
            <person name="Haridas S."/>
            <person name="Kuo A."/>
            <person name="Mondo S."/>
            <person name="Pangilinan J."/>
            <person name="Riley R."/>
            <person name="Labutti K."/>
            <person name="Andreopoulos B."/>
            <person name="Lipzen A."/>
            <person name="Chen C."/>
            <person name="Yanf M."/>
            <person name="Daum C."/>
            <person name="Ng V."/>
            <person name="Clum A."/>
            <person name="Ohm R."/>
            <person name="Martin F."/>
            <person name="Silar P."/>
            <person name="Natvig D."/>
            <person name="Lalanne C."/>
            <person name="Gautier V."/>
            <person name="Ament-Velasquez S.L."/>
            <person name="Kruys A."/>
            <person name="Hutchinson M.I."/>
            <person name="Powell A.J."/>
            <person name="Barry K."/>
            <person name="Miller A.N."/>
            <person name="Grigoriev I.V."/>
            <person name="Debuchy R."/>
            <person name="Gladieux P."/>
            <person name="Thoren M.H."/>
            <person name="Johannesson H."/>
        </authorList>
    </citation>
    <scope>NUCLEOTIDE SEQUENCE</scope>
    <source>
        <strain evidence="2">CBS 508.74</strain>
    </source>
</reference>
<evidence type="ECO:0000256" key="1">
    <source>
        <dbReference type="SAM" id="SignalP"/>
    </source>
</evidence>
<dbReference type="EMBL" id="MU853345">
    <property type="protein sequence ID" value="KAK4111701.1"/>
    <property type="molecule type" value="Genomic_DNA"/>
</dbReference>
<protein>
    <recommendedName>
        <fullName evidence="4">Secreted protein</fullName>
    </recommendedName>
</protein>
<feature type="signal peptide" evidence="1">
    <location>
        <begin position="1"/>
        <end position="21"/>
    </location>
</feature>
<accession>A0AAN6TC79</accession>
<dbReference type="GeneID" id="89932784"/>
<evidence type="ECO:0008006" key="4">
    <source>
        <dbReference type="Google" id="ProtNLM"/>
    </source>
</evidence>
<organism evidence="2 3">
    <name type="scientific">Canariomyces notabilis</name>
    <dbReference type="NCBI Taxonomy" id="2074819"/>
    <lineage>
        <taxon>Eukaryota</taxon>
        <taxon>Fungi</taxon>
        <taxon>Dikarya</taxon>
        <taxon>Ascomycota</taxon>
        <taxon>Pezizomycotina</taxon>
        <taxon>Sordariomycetes</taxon>
        <taxon>Sordariomycetidae</taxon>
        <taxon>Sordariales</taxon>
        <taxon>Chaetomiaceae</taxon>
        <taxon>Canariomyces</taxon>
    </lineage>
</organism>
<keyword evidence="1" id="KW-0732">Signal</keyword>
<reference evidence="2" key="1">
    <citation type="journal article" date="2023" name="Mol. Phylogenet. Evol.">
        <title>Genome-scale phylogeny and comparative genomics of the fungal order Sordariales.</title>
        <authorList>
            <person name="Hensen N."/>
            <person name="Bonometti L."/>
            <person name="Westerberg I."/>
            <person name="Brannstrom I.O."/>
            <person name="Guillou S."/>
            <person name="Cros-Aarteil S."/>
            <person name="Calhoun S."/>
            <person name="Haridas S."/>
            <person name="Kuo A."/>
            <person name="Mondo S."/>
            <person name="Pangilinan J."/>
            <person name="Riley R."/>
            <person name="LaButti K."/>
            <person name="Andreopoulos B."/>
            <person name="Lipzen A."/>
            <person name="Chen C."/>
            <person name="Yan M."/>
            <person name="Daum C."/>
            <person name="Ng V."/>
            <person name="Clum A."/>
            <person name="Steindorff A."/>
            <person name="Ohm R.A."/>
            <person name="Martin F."/>
            <person name="Silar P."/>
            <person name="Natvig D.O."/>
            <person name="Lalanne C."/>
            <person name="Gautier V."/>
            <person name="Ament-Velasquez S.L."/>
            <person name="Kruys A."/>
            <person name="Hutchinson M.I."/>
            <person name="Powell A.J."/>
            <person name="Barry K."/>
            <person name="Miller A.N."/>
            <person name="Grigoriev I.V."/>
            <person name="Debuchy R."/>
            <person name="Gladieux P."/>
            <person name="Hiltunen Thoren M."/>
            <person name="Johannesson H."/>
        </authorList>
    </citation>
    <scope>NUCLEOTIDE SEQUENCE</scope>
    <source>
        <strain evidence="2">CBS 508.74</strain>
    </source>
</reference>
<dbReference type="AlphaFoldDB" id="A0AAN6TC79"/>
<dbReference type="Proteomes" id="UP001302812">
    <property type="component" value="Unassembled WGS sequence"/>
</dbReference>
<evidence type="ECO:0000313" key="3">
    <source>
        <dbReference type="Proteomes" id="UP001302812"/>
    </source>
</evidence>
<comment type="caution">
    <text evidence="2">The sequence shown here is derived from an EMBL/GenBank/DDBJ whole genome shotgun (WGS) entry which is preliminary data.</text>
</comment>
<feature type="chain" id="PRO_5043005565" description="Secreted protein" evidence="1">
    <location>
        <begin position="22"/>
        <end position="80"/>
    </location>
</feature>
<keyword evidence="3" id="KW-1185">Reference proteome</keyword>
<gene>
    <name evidence="2" type="ORF">N656DRAFT_148536</name>
</gene>
<name>A0AAN6TC79_9PEZI</name>
<sequence>MARACFVRLAALGMICRMTSTYMNRRACQLQPFQWHSPFPITCGHISAIHQADARRFHFLPWYDTLRWNGGRLDCKPVTP</sequence>
<evidence type="ECO:0000313" key="2">
    <source>
        <dbReference type="EMBL" id="KAK4111701.1"/>
    </source>
</evidence>
<proteinExistence type="predicted"/>